<proteinExistence type="predicted"/>
<evidence type="ECO:0000313" key="1">
    <source>
        <dbReference type="EMBL" id="KKL73717.1"/>
    </source>
</evidence>
<dbReference type="EMBL" id="LAZR01024876">
    <property type="protein sequence ID" value="KKL73717.1"/>
    <property type="molecule type" value="Genomic_DNA"/>
</dbReference>
<organism evidence="1">
    <name type="scientific">marine sediment metagenome</name>
    <dbReference type="NCBI Taxonomy" id="412755"/>
    <lineage>
        <taxon>unclassified sequences</taxon>
        <taxon>metagenomes</taxon>
        <taxon>ecological metagenomes</taxon>
    </lineage>
</organism>
<feature type="non-terminal residue" evidence="1">
    <location>
        <position position="1"/>
    </location>
</feature>
<sequence length="30" mass="3356">IATPDDNDIDRLNEAINDIMTIAQQALKDK</sequence>
<name>A0A0F9HF35_9ZZZZ</name>
<dbReference type="AlphaFoldDB" id="A0A0F9HF35"/>
<gene>
    <name evidence="1" type="ORF">LCGC14_2072140</name>
</gene>
<comment type="caution">
    <text evidence="1">The sequence shown here is derived from an EMBL/GenBank/DDBJ whole genome shotgun (WGS) entry which is preliminary data.</text>
</comment>
<protein>
    <submittedName>
        <fullName evidence="1">Uncharacterized protein</fullName>
    </submittedName>
</protein>
<reference evidence="1" key="1">
    <citation type="journal article" date="2015" name="Nature">
        <title>Complex archaea that bridge the gap between prokaryotes and eukaryotes.</title>
        <authorList>
            <person name="Spang A."/>
            <person name="Saw J.H."/>
            <person name="Jorgensen S.L."/>
            <person name="Zaremba-Niedzwiedzka K."/>
            <person name="Martijn J."/>
            <person name="Lind A.E."/>
            <person name="van Eijk R."/>
            <person name="Schleper C."/>
            <person name="Guy L."/>
            <person name="Ettema T.J."/>
        </authorList>
    </citation>
    <scope>NUCLEOTIDE SEQUENCE</scope>
</reference>
<accession>A0A0F9HF35</accession>